<keyword evidence="2" id="KW-1185">Reference proteome</keyword>
<evidence type="ECO:0000313" key="2">
    <source>
        <dbReference type="Proteomes" id="UP000092445"/>
    </source>
</evidence>
<dbReference type="AlphaFoldDB" id="A0A1A9Z5R7"/>
<dbReference type="VEuPathDB" id="VectorBase:GPAI004668"/>
<sequence>MAITNFYACGVNMETPLKIVSEIHEGAQLCHCNTHSFNKLKANNSLCSCDPEKENLEREFLSYMSSKVKHAKLKERKISYEIIQEICLCEDRDFIQRYEAFCTNNTNSVFP</sequence>
<reference evidence="1" key="2">
    <citation type="submission" date="2020-05" db="UniProtKB">
        <authorList>
            <consortium name="EnsemblMetazoa"/>
        </authorList>
    </citation>
    <scope>IDENTIFICATION</scope>
    <source>
        <strain evidence="1">IAEA</strain>
    </source>
</reference>
<organism evidence="1 2">
    <name type="scientific">Glossina pallidipes</name>
    <name type="common">Tsetse fly</name>
    <dbReference type="NCBI Taxonomy" id="7398"/>
    <lineage>
        <taxon>Eukaryota</taxon>
        <taxon>Metazoa</taxon>
        <taxon>Ecdysozoa</taxon>
        <taxon>Arthropoda</taxon>
        <taxon>Hexapoda</taxon>
        <taxon>Insecta</taxon>
        <taxon>Pterygota</taxon>
        <taxon>Neoptera</taxon>
        <taxon>Endopterygota</taxon>
        <taxon>Diptera</taxon>
        <taxon>Brachycera</taxon>
        <taxon>Muscomorpha</taxon>
        <taxon>Hippoboscoidea</taxon>
        <taxon>Glossinidae</taxon>
        <taxon>Glossina</taxon>
    </lineage>
</organism>
<protein>
    <submittedName>
        <fullName evidence="1">Uncharacterized protein</fullName>
    </submittedName>
</protein>
<name>A0A1A9Z5R7_GLOPL</name>
<dbReference type="Proteomes" id="UP000092445">
    <property type="component" value="Unassembled WGS sequence"/>
</dbReference>
<accession>A0A1A9Z5R7</accession>
<reference evidence="2" key="1">
    <citation type="submission" date="2014-03" db="EMBL/GenBank/DDBJ databases">
        <authorList>
            <person name="Aksoy S."/>
            <person name="Warren W."/>
            <person name="Wilson R.K."/>
        </authorList>
    </citation>
    <scope>NUCLEOTIDE SEQUENCE [LARGE SCALE GENOMIC DNA]</scope>
    <source>
        <strain evidence="2">IAEA</strain>
    </source>
</reference>
<evidence type="ECO:0000313" key="1">
    <source>
        <dbReference type="EnsemblMetazoa" id="GPAI004668-PA"/>
    </source>
</evidence>
<proteinExistence type="predicted"/>
<dbReference type="EnsemblMetazoa" id="GPAI004668-RA">
    <property type="protein sequence ID" value="GPAI004668-PA"/>
    <property type="gene ID" value="GPAI004668"/>
</dbReference>